<organism evidence="1 2">
    <name type="scientific">Paenibacillus alvei</name>
    <name type="common">Bacillus alvei</name>
    <dbReference type="NCBI Taxonomy" id="44250"/>
    <lineage>
        <taxon>Bacteria</taxon>
        <taxon>Bacillati</taxon>
        <taxon>Bacillota</taxon>
        <taxon>Bacilli</taxon>
        <taxon>Bacillales</taxon>
        <taxon>Paenibacillaceae</taxon>
        <taxon>Paenibacillus</taxon>
    </lineage>
</organism>
<evidence type="ECO:0000313" key="1">
    <source>
        <dbReference type="EMBL" id="MCY9758950.1"/>
    </source>
</evidence>
<dbReference type="Pfam" id="PF11753">
    <property type="entry name" value="DUF3310"/>
    <property type="match status" value="1"/>
</dbReference>
<reference evidence="1 2" key="1">
    <citation type="submission" date="2022-05" db="EMBL/GenBank/DDBJ databases">
        <title>Genome Sequencing of Bee-Associated Microbes.</title>
        <authorList>
            <person name="Dunlap C."/>
        </authorList>
    </citation>
    <scope>NUCLEOTIDE SEQUENCE [LARGE SCALE GENOMIC DNA]</scope>
    <source>
        <strain evidence="1 2">NRRL B-04010</strain>
    </source>
</reference>
<name>A0ABT4GQK2_PAEAL</name>
<accession>A0ABT4GQK2</accession>
<dbReference type="EMBL" id="JAMDNP010000001">
    <property type="protein sequence ID" value="MCY9758950.1"/>
    <property type="molecule type" value="Genomic_DNA"/>
</dbReference>
<gene>
    <name evidence="1" type="ORF">M5X12_00040</name>
</gene>
<keyword evidence="2" id="KW-1185">Reference proteome</keyword>
<sequence length="85" mass="9410">MSKQNDAVNHPFHYTAGGIECIDAIEAATIQLSGIEAVCTGNAIKYLWRWKLKNGVEDLRKARFYLDRIIASLEEGDGNPNEGNS</sequence>
<proteinExistence type="predicted"/>
<evidence type="ECO:0000313" key="2">
    <source>
        <dbReference type="Proteomes" id="UP001527181"/>
    </source>
</evidence>
<dbReference type="InterPro" id="IPR021739">
    <property type="entry name" value="SaV-like"/>
</dbReference>
<dbReference type="Proteomes" id="UP001527181">
    <property type="component" value="Unassembled WGS sequence"/>
</dbReference>
<dbReference type="RefSeq" id="WP_268600581.1">
    <property type="nucleotide sequence ID" value="NZ_JAMDNP010000001.1"/>
</dbReference>
<comment type="caution">
    <text evidence="1">The sequence shown here is derived from an EMBL/GenBank/DDBJ whole genome shotgun (WGS) entry which is preliminary data.</text>
</comment>
<protein>
    <submittedName>
        <fullName evidence="1">DUF3310 domain-containing protein</fullName>
    </submittedName>
</protein>